<dbReference type="Pfam" id="PF08395">
    <property type="entry name" value="7tm_7"/>
    <property type="match status" value="1"/>
</dbReference>
<evidence type="ECO:0008006" key="11">
    <source>
        <dbReference type="Google" id="ProtNLM"/>
    </source>
</evidence>
<evidence type="ECO:0000256" key="4">
    <source>
        <dbReference type="ARBA" id="ARBA00022989"/>
    </source>
</evidence>
<feature type="transmembrane region" description="Helical" evidence="8">
    <location>
        <begin position="110"/>
        <end position="130"/>
    </location>
</feature>
<keyword evidence="5 8" id="KW-0472">Membrane</keyword>
<comment type="caution">
    <text evidence="9">The sequence shown here is derived from an EMBL/GenBank/DDBJ whole genome shotgun (WGS) entry which is preliminary data.</text>
</comment>
<reference evidence="9" key="2">
    <citation type="submission" date="2023-03" db="EMBL/GenBank/DDBJ databases">
        <authorList>
            <person name="Inwood S.N."/>
            <person name="Skelly J.G."/>
            <person name="Guhlin J."/>
            <person name="Harrop T.W.R."/>
            <person name="Goldson S.G."/>
            <person name="Dearden P.K."/>
        </authorList>
    </citation>
    <scope>NUCLEOTIDE SEQUENCE</scope>
    <source>
        <strain evidence="9">Irish</strain>
        <tissue evidence="9">Whole body</tissue>
    </source>
</reference>
<feature type="transmembrane region" description="Helical" evidence="8">
    <location>
        <begin position="183"/>
        <end position="207"/>
    </location>
</feature>
<evidence type="ECO:0000313" key="10">
    <source>
        <dbReference type="Proteomes" id="UP001168990"/>
    </source>
</evidence>
<keyword evidence="7" id="KW-0807">Transducer</keyword>
<name>A0AA39C4Q8_9HYME</name>
<evidence type="ECO:0000256" key="5">
    <source>
        <dbReference type="ARBA" id="ARBA00023136"/>
    </source>
</evidence>
<dbReference type="GO" id="GO:0007165">
    <property type="term" value="P:signal transduction"/>
    <property type="evidence" value="ECO:0007669"/>
    <property type="project" value="UniProtKB-KW"/>
</dbReference>
<dbReference type="EMBL" id="JAQQBS010001425">
    <property type="protein sequence ID" value="KAK0157838.1"/>
    <property type="molecule type" value="Genomic_DNA"/>
</dbReference>
<dbReference type="GO" id="GO:0008049">
    <property type="term" value="P:male courtship behavior"/>
    <property type="evidence" value="ECO:0007669"/>
    <property type="project" value="TreeGrafter"/>
</dbReference>
<gene>
    <name evidence="9" type="ORF">PV328_011528</name>
</gene>
<evidence type="ECO:0000256" key="2">
    <source>
        <dbReference type="ARBA" id="ARBA00022475"/>
    </source>
</evidence>
<evidence type="ECO:0000256" key="7">
    <source>
        <dbReference type="ARBA" id="ARBA00023224"/>
    </source>
</evidence>
<evidence type="ECO:0000256" key="6">
    <source>
        <dbReference type="ARBA" id="ARBA00023170"/>
    </source>
</evidence>
<keyword evidence="2" id="KW-1003">Cell membrane</keyword>
<evidence type="ECO:0000256" key="1">
    <source>
        <dbReference type="ARBA" id="ARBA00004651"/>
    </source>
</evidence>
<protein>
    <recommendedName>
        <fullName evidence="11">Gustatory receptor</fullName>
    </recommendedName>
</protein>
<dbReference type="InterPro" id="IPR013604">
    <property type="entry name" value="7TM_chemorcpt"/>
</dbReference>
<organism evidence="9 10">
    <name type="scientific">Microctonus aethiopoides</name>
    <dbReference type="NCBI Taxonomy" id="144406"/>
    <lineage>
        <taxon>Eukaryota</taxon>
        <taxon>Metazoa</taxon>
        <taxon>Ecdysozoa</taxon>
        <taxon>Arthropoda</taxon>
        <taxon>Hexapoda</taxon>
        <taxon>Insecta</taxon>
        <taxon>Pterygota</taxon>
        <taxon>Neoptera</taxon>
        <taxon>Endopterygota</taxon>
        <taxon>Hymenoptera</taxon>
        <taxon>Apocrita</taxon>
        <taxon>Ichneumonoidea</taxon>
        <taxon>Braconidae</taxon>
        <taxon>Euphorinae</taxon>
        <taxon>Microctonus</taxon>
    </lineage>
</organism>
<evidence type="ECO:0000313" key="9">
    <source>
        <dbReference type="EMBL" id="KAK0157838.1"/>
    </source>
</evidence>
<comment type="subcellular location">
    <subcellularLocation>
        <location evidence="1">Cell membrane</location>
        <topology evidence="1">Multi-pass membrane protein</topology>
    </subcellularLocation>
</comment>
<dbReference type="PANTHER" id="PTHR21143">
    <property type="entry name" value="INVERTEBRATE GUSTATORY RECEPTOR"/>
    <property type="match status" value="1"/>
</dbReference>
<keyword evidence="10" id="KW-1185">Reference proteome</keyword>
<dbReference type="PANTHER" id="PTHR21143:SF133">
    <property type="entry name" value="GUSTATORY AND PHEROMONE RECEPTOR 32A-RELATED"/>
    <property type="match status" value="1"/>
</dbReference>
<keyword evidence="6" id="KW-0675">Receptor</keyword>
<accession>A0AA39C4Q8</accession>
<dbReference type="GO" id="GO:0050909">
    <property type="term" value="P:sensory perception of taste"/>
    <property type="evidence" value="ECO:0007669"/>
    <property type="project" value="InterPro"/>
</dbReference>
<evidence type="ECO:0000256" key="3">
    <source>
        <dbReference type="ARBA" id="ARBA00022692"/>
    </source>
</evidence>
<keyword evidence="3 8" id="KW-0812">Transmembrane</keyword>
<dbReference type="GO" id="GO:0030425">
    <property type="term" value="C:dendrite"/>
    <property type="evidence" value="ECO:0007669"/>
    <property type="project" value="TreeGrafter"/>
</dbReference>
<dbReference type="GO" id="GO:0030424">
    <property type="term" value="C:axon"/>
    <property type="evidence" value="ECO:0007669"/>
    <property type="project" value="TreeGrafter"/>
</dbReference>
<evidence type="ECO:0000256" key="8">
    <source>
        <dbReference type="SAM" id="Phobius"/>
    </source>
</evidence>
<proteinExistence type="predicted"/>
<dbReference type="GO" id="GO:0005886">
    <property type="term" value="C:plasma membrane"/>
    <property type="evidence" value="ECO:0007669"/>
    <property type="project" value="UniProtKB-SubCell"/>
</dbReference>
<dbReference type="GO" id="GO:0007635">
    <property type="term" value="P:chemosensory behavior"/>
    <property type="evidence" value="ECO:0007669"/>
    <property type="project" value="TreeGrafter"/>
</dbReference>
<feature type="transmembrane region" description="Helical" evidence="8">
    <location>
        <begin position="78"/>
        <end position="104"/>
    </location>
</feature>
<dbReference type="GO" id="GO:0043025">
    <property type="term" value="C:neuronal cell body"/>
    <property type="evidence" value="ECO:0007669"/>
    <property type="project" value="TreeGrafter"/>
</dbReference>
<dbReference type="AlphaFoldDB" id="A0AA39C4Q8"/>
<dbReference type="Proteomes" id="UP001168990">
    <property type="component" value="Unassembled WGS sequence"/>
</dbReference>
<reference evidence="9" key="1">
    <citation type="journal article" date="2023" name="bioRxiv">
        <title>Scaffold-level genome assemblies of two parasitoid biocontrol wasps reveal the parthenogenesis mechanism and an associated novel virus.</title>
        <authorList>
            <person name="Inwood S."/>
            <person name="Skelly J."/>
            <person name="Guhlin J."/>
            <person name="Harrop T."/>
            <person name="Goldson S."/>
            <person name="Dearden P."/>
        </authorList>
    </citation>
    <scope>NUCLEOTIDE SEQUENCE</scope>
    <source>
        <strain evidence="9">Irish</strain>
        <tissue evidence="9">Whole body</tissue>
    </source>
</reference>
<keyword evidence="4 8" id="KW-1133">Transmembrane helix</keyword>
<sequence>MMQYSLSLSGIFERLKSLNKTYLKLGNISTNIPLRILFVRKTPLKQSVIDDIINLRKAYRVLYEICDQIEELFSLPTLLSIIFFGSSAVHAIYTIMLSLCIKIWMNTNQLRFSTGIWVVLQCYNIIVLTINVTRTIRESKQTANSIHLLLDRCTIDSAIEEELTEFSTELLHQKITFSVFGMFLLDCSLLYSVAGTIGTYLIILVQFQLK</sequence>